<evidence type="ECO:0000313" key="4">
    <source>
        <dbReference type="Proteomes" id="UP000323930"/>
    </source>
</evidence>
<comment type="caution">
    <text evidence="3">The sequence shown here is derived from an EMBL/GenBank/DDBJ whole genome shotgun (WGS) entry which is preliminary data.</text>
</comment>
<dbReference type="EMBL" id="VSDQ01000577">
    <property type="protein sequence ID" value="TYA78495.1"/>
    <property type="molecule type" value="Genomic_DNA"/>
</dbReference>
<gene>
    <name evidence="3" type="ORF">FUA24_09050</name>
</gene>
<dbReference type="PROSITE" id="PS01031">
    <property type="entry name" value="SHSP"/>
    <property type="match status" value="1"/>
</dbReference>
<dbReference type="RefSeq" id="WP_148541550.1">
    <property type="nucleotide sequence ID" value="NZ_VSDQ01000577.1"/>
</dbReference>
<evidence type="ECO:0000259" key="2">
    <source>
        <dbReference type="PROSITE" id="PS01031"/>
    </source>
</evidence>
<dbReference type="Proteomes" id="UP000323930">
    <property type="component" value="Unassembled WGS sequence"/>
</dbReference>
<feature type="domain" description="SHSP" evidence="2">
    <location>
        <begin position="25"/>
        <end position="123"/>
    </location>
</feature>
<dbReference type="Gene3D" id="2.60.40.790">
    <property type="match status" value="1"/>
</dbReference>
<keyword evidence="4" id="KW-1185">Reference proteome</keyword>
<evidence type="ECO:0000256" key="1">
    <source>
        <dbReference type="PROSITE-ProRule" id="PRU00285"/>
    </source>
</evidence>
<organism evidence="3 4">
    <name type="scientific">Seonamhaeicola marinus</name>
    <dbReference type="NCBI Taxonomy" id="1912246"/>
    <lineage>
        <taxon>Bacteria</taxon>
        <taxon>Pseudomonadati</taxon>
        <taxon>Bacteroidota</taxon>
        <taxon>Flavobacteriia</taxon>
        <taxon>Flavobacteriales</taxon>
        <taxon>Flavobacteriaceae</taxon>
    </lineage>
</organism>
<sequence length="123" mass="14383">MTSLSALSSLRLKESKSSIVFKANDKTKLDKKELKINETELGYHYEMVVPGYLKEDFRFYISSSNLVVTTQKEKSKDGKEKRSYCYPSALFRVEIPLPEKPIENKITVEYRNKILNFSLYKKE</sequence>
<dbReference type="InterPro" id="IPR008978">
    <property type="entry name" value="HSP20-like_chaperone"/>
</dbReference>
<dbReference type="InterPro" id="IPR002068">
    <property type="entry name" value="A-crystallin/Hsp20_dom"/>
</dbReference>
<dbReference type="AlphaFoldDB" id="A0A5D0I473"/>
<proteinExistence type="inferred from homology"/>
<comment type="similarity">
    <text evidence="1">Belongs to the small heat shock protein (HSP20) family.</text>
</comment>
<reference evidence="3 4" key="1">
    <citation type="submission" date="2019-08" db="EMBL/GenBank/DDBJ databases">
        <title>Seonamhaeicola sediminis sp. nov., isolated from marine sediment.</title>
        <authorList>
            <person name="Cao W.R."/>
        </authorList>
    </citation>
    <scope>NUCLEOTIDE SEQUENCE [LARGE SCALE GENOMIC DNA]</scope>
    <source>
        <strain evidence="3 4">B011</strain>
    </source>
</reference>
<dbReference type="OrthoDB" id="1442710at2"/>
<protein>
    <submittedName>
        <fullName evidence="3">Hsp20/alpha crystallin family protein</fullName>
    </submittedName>
</protein>
<evidence type="ECO:0000313" key="3">
    <source>
        <dbReference type="EMBL" id="TYA78495.1"/>
    </source>
</evidence>
<dbReference type="CDD" id="cd06464">
    <property type="entry name" value="ACD_sHsps-like"/>
    <property type="match status" value="1"/>
</dbReference>
<name>A0A5D0I473_9FLAO</name>
<dbReference type="SUPFAM" id="SSF49764">
    <property type="entry name" value="HSP20-like chaperones"/>
    <property type="match status" value="1"/>
</dbReference>
<accession>A0A5D0I473</accession>